<gene>
    <name evidence="1" type="ORF">POCTA_138.1.T0240046</name>
</gene>
<evidence type="ECO:0000313" key="1">
    <source>
        <dbReference type="EMBL" id="CAD8150646.1"/>
    </source>
</evidence>
<name>A0A8S1THE7_PAROT</name>
<evidence type="ECO:0000313" key="2">
    <source>
        <dbReference type="Proteomes" id="UP000683925"/>
    </source>
</evidence>
<sequence>MYPATISKIGKVTQIKKKKYSKSEMKEQRSIRKYQQLLIKNIQIILRTKPYSMQNGLIKNYYFLNSG</sequence>
<reference evidence="1" key="1">
    <citation type="submission" date="2021-01" db="EMBL/GenBank/DDBJ databases">
        <authorList>
            <consortium name="Genoscope - CEA"/>
            <person name="William W."/>
        </authorList>
    </citation>
    <scope>NUCLEOTIDE SEQUENCE</scope>
</reference>
<accession>A0A8S1THE7</accession>
<comment type="caution">
    <text evidence="1">The sequence shown here is derived from an EMBL/GenBank/DDBJ whole genome shotgun (WGS) entry which is preliminary data.</text>
</comment>
<proteinExistence type="predicted"/>
<keyword evidence="2" id="KW-1185">Reference proteome</keyword>
<organism evidence="1 2">
    <name type="scientific">Paramecium octaurelia</name>
    <dbReference type="NCBI Taxonomy" id="43137"/>
    <lineage>
        <taxon>Eukaryota</taxon>
        <taxon>Sar</taxon>
        <taxon>Alveolata</taxon>
        <taxon>Ciliophora</taxon>
        <taxon>Intramacronucleata</taxon>
        <taxon>Oligohymenophorea</taxon>
        <taxon>Peniculida</taxon>
        <taxon>Parameciidae</taxon>
        <taxon>Paramecium</taxon>
    </lineage>
</organism>
<dbReference type="Proteomes" id="UP000683925">
    <property type="component" value="Unassembled WGS sequence"/>
</dbReference>
<protein>
    <submittedName>
        <fullName evidence="1">Uncharacterized protein</fullName>
    </submittedName>
</protein>
<dbReference type="AlphaFoldDB" id="A0A8S1THE7"/>
<dbReference type="EMBL" id="CAJJDP010000024">
    <property type="protein sequence ID" value="CAD8150646.1"/>
    <property type="molecule type" value="Genomic_DNA"/>
</dbReference>